<reference evidence="3 4" key="1">
    <citation type="journal article" date="2016" name="Genome Biol. Evol.">
        <title>Gene Family Evolution Reflects Adaptation to Soil Environmental Stressors in the Genome of the Collembolan Orchesella cincta.</title>
        <authorList>
            <person name="Faddeeva-Vakhrusheva A."/>
            <person name="Derks M.F."/>
            <person name="Anvar S.Y."/>
            <person name="Agamennone V."/>
            <person name="Suring W."/>
            <person name="Smit S."/>
            <person name="van Straalen N.M."/>
            <person name="Roelofs D."/>
        </authorList>
    </citation>
    <scope>NUCLEOTIDE SEQUENCE [LARGE SCALE GENOMIC DNA]</scope>
    <source>
        <tissue evidence="3">Mixed pool</tissue>
    </source>
</reference>
<proteinExistence type="predicted"/>
<dbReference type="EMBL" id="LJIJ01000490">
    <property type="protein sequence ID" value="ODM96908.1"/>
    <property type="molecule type" value="Genomic_DNA"/>
</dbReference>
<dbReference type="Proteomes" id="UP000094527">
    <property type="component" value="Unassembled WGS sequence"/>
</dbReference>
<accession>A0A1D2MVH7</accession>
<comment type="caution">
    <text evidence="3">The sequence shown here is derived from an EMBL/GenBank/DDBJ whole genome shotgun (WGS) entry which is preliminary data.</text>
</comment>
<keyword evidence="4" id="KW-1185">Reference proteome</keyword>
<feature type="signal peptide" evidence="2">
    <location>
        <begin position="1"/>
        <end position="19"/>
    </location>
</feature>
<feature type="non-terminal residue" evidence="3">
    <location>
        <position position="665"/>
    </location>
</feature>
<evidence type="ECO:0000313" key="3">
    <source>
        <dbReference type="EMBL" id="ODM96908.1"/>
    </source>
</evidence>
<protein>
    <submittedName>
        <fullName evidence="3">Uncharacterized protein</fullName>
    </submittedName>
</protein>
<feature type="compositionally biased region" description="Basic and acidic residues" evidence="1">
    <location>
        <begin position="516"/>
        <end position="527"/>
    </location>
</feature>
<dbReference type="AlphaFoldDB" id="A0A1D2MVH7"/>
<sequence length="665" mass="75559">MILIKILYLVSAFAATTKAFKPTWTWWDLRDLELQLHLPESFGRVAAGEKTSTLESSQYCMDAMKCLEYGYYFDLQTLHCYKAKQNGSRCYNLGGEELIGEYGYRFQKDKKLGSLLGRGLISDVLGIVDDVEKAIVNQITDVEEGLENILTGSLTTHNSIKTHLTGDIGVYQTANSLYGSRKLVFKDTGTYLIRLMFALVNEFVSYKTRRFNILLSGNGTNATLKRNVNIYEASGGFYNAYDVFSTVHFNSKSQQVLVGKNIVKSKSNTTKISFEPISNDKDYMNGYCRIFFHRCTRYCNNQAQCNKQQKCRYDQKNGHCVEKSTACDQNSDDHFECNKLANCFYDYINSVCVNEDKKEEDCSGIPKLQIALVVDNSMDPDNKFYDGKDGFNLILSHIDKIKSLYNDPEFAITTFAGWGTKVWGQREFDHEEETGCYQLLQPFTADVDKIKQAKVKFLPNVHKSNGPTALAWTAVDKNIGWRGGSYILGENGESRPLVRLMLISDHLPFHETLDGTEKRKRELEGSGHGKGVIRKGKKKNRHTTTTTKRPKPKFPNFGNRKESSTLSNTCQLNKPASLNFVYDVLKTQNVSVIGVLDSINSNFYNTNFKYDRFKPFDEGDYDHTVLRIYEFAKEDSDVDIHCLIRLHPCSQYSGDAEKCNQIPGC</sequence>
<organism evidence="3 4">
    <name type="scientific">Orchesella cincta</name>
    <name type="common">Springtail</name>
    <name type="synonym">Podura cincta</name>
    <dbReference type="NCBI Taxonomy" id="48709"/>
    <lineage>
        <taxon>Eukaryota</taxon>
        <taxon>Metazoa</taxon>
        <taxon>Ecdysozoa</taxon>
        <taxon>Arthropoda</taxon>
        <taxon>Hexapoda</taxon>
        <taxon>Collembola</taxon>
        <taxon>Entomobryomorpha</taxon>
        <taxon>Entomobryoidea</taxon>
        <taxon>Orchesellidae</taxon>
        <taxon>Orchesellinae</taxon>
        <taxon>Orchesella</taxon>
    </lineage>
</organism>
<feature type="chain" id="PRO_5008904600" evidence="2">
    <location>
        <begin position="20"/>
        <end position="665"/>
    </location>
</feature>
<gene>
    <name evidence="3" type="ORF">Ocin01_09772</name>
</gene>
<evidence type="ECO:0000313" key="4">
    <source>
        <dbReference type="Proteomes" id="UP000094527"/>
    </source>
</evidence>
<keyword evidence="2" id="KW-0732">Signal</keyword>
<evidence type="ECO:0000256" key="2">
    <source>
        <dbReference type="SAM" id="SignalP"/>
    </source>
</evidence>
<name>A0A1D2MVH7_ORCCI</name>
<feature type="region of interest" description="Disordered" evidence="1">
    <location>
        <begin position="516"/>
        <end position="566"/>
    </location>
</feature>
<feature type="compositionally biased region" description="Basic residues" evidence="1">
    <location>
        <begin position="531"/>
        <end position="552"/>
    </location>
</feature>
<evidence type="ECO:0000256" key="1">
    <source>
        <dbReference type="SAM" id="MobiDB-lite"/>
    </source>
</evidence>